<gene>
    <name evidence="2" type="ORF">BHX94_01840</name>
</gene>
<dbReference type="EMBL" id="PZJG01000001">
    <property type="protein sequence ID" value="RAK50229.1"/>
    <property type="molecule type" value="Genomic_DNA"/>
</dbReference>
<dbReference type="AlphaFoldDB" id="A0A328A6X3"/>
<organism evidence="2 3">
    <name type="scientific">Macrococcoides bohemicum</name>
    <dbReference type="NCBI Taxonomy" id="1903056"/>
    <lineage>
        <taxon>Bacteria</taxon>
        <taxon>Bacillati</taxon>
        <taxon>Bacillota</taxon>
        <taxon>Bacilli</taxon>
        <taxon>Bacillales</taxon>
        <taxon>Staphylococcaceae</taxon>
        <taxon>Macrococcoides</taxon>
    </lineage>
</organism>
<dbReference type="PANTHER" id="PTHR37301">
    <property type="entry name" value="DNA-BINDING PROTEIN-RELATED"/>
    <property type="match status" value="1"/>
</dbReference>
<evidence type="ECO:0000313" key="2">
    <source>
        <dbReference type="EMBL" id="RAK50229.1"/>
    </source>
</evidence>
<dbReference type="InterPro" id="IPR010982">
    <property type="entry name" value="Lambda_DNA-bd_dom_sf"/>
</dbReference>
<dbReference type="Gene3D" id="1.10.260.40">
    <property type="entry name" value="lambda repressor-like DNA-binding domains"/>
    <property type="match status" value="1"/>
</dbReference>
<dbReference type="PANTHER" id="PTHR37301:SF1">
    <property type="entry name" value="DNA-BINDING PROTEIN"/>
    <property type="match status" value="1"/>
</dbReference>
<feature type="domain" description="HTH cro/C1-type" evidence="1">
    <location>
        <begin position="8"/>
        <end position="66"/>
    </location>
</feature>
<proteinExistence type="predicted"/>
<dbReference type="OrthoDB" id="9805309at2"/>
<evidence type="ECO:0000259" key="1">
    <source>
        <dbReference type="Pfam" id="PF13443"/>
    </source>
</evidence>
<reference evidence="2 3" key="1">
    <citation type="journal article" date="2018" name="Front. Microbiol.">
        <title>Description and Comparative Genomics of Macrococcus caseolyticus subsp. hominis subsp. nov., Macrococcus goetzii sp. nov., Macrococcus epidermidis sp. nov., and Macrococcus bohemicus sp. nov., Novel Macrococci From Human Clinical Material With Virulence Potential and Suspected Uptake of Foreign DNA by Natural Transformation.</title>
        <authorList>
            <person name="Maslanova I."/>
            <person name="Wertheimer Z."/>
            <person name="Sedlacek I."/>
            <person name="Svec P."/>
            <person name="Indrakova A."/>
            <person name="Kovarovic V."/>
            <person name="Schumann P."/>
            <person name="Sproer C."/>
            <person name="Kralova S."/>
            <person name="Sedo O."/>
            <person name="Kristofova L."/>
            <person name="Vrbovska V."/>
            <person name="Fuzik T."/>
            <person name="Petras P."/>
            <person name="Zdrahal Z."/>
            <person name="Ruzickova V."/>
            <person name="Doskar J."/>
            <person name="Pantucek R."/>
        </authorList>
    </citation>
    <scope>NUCLEOTIDE SEQUENCE [LARGE SCALE GENOMIC DNA]</scope>
    <source>
        <strain evidence="2 3">03/115</strain>
    </source>
</reference>
<comment type="caution">
    <text evidence="2">The sequence shown here is derived from an EMBL/GenBank/DDBJ whole genome shotgun (WGS) entry which is preliminary data.</text>
</comment>
<protein>
    <submittedName>
        <fullName evidence="2">Transcriptional regulator</fullName>
    </submittedName>
</protein>
<dbReference type="Proteomes" id="UP000249579">
    <property type="component" value="Unassembled WGS sequence"/>
</dbReference>
<dbReference type="RefSeq" id="WP_111744774.1">
    <property type="nucleotide sequence ID" value="NZ_JBHSQY010000001.1"/>
</dbReference>
<dbReference type="Pfam" id="PF13443">
    <property type="entry name" value="HTH_26"/>
    <property type="match status" value="1"/>
</dbReference>
<name>A0A328A6X3_9STAP</name>
<sequence>MSVSYKPLWKLLVDKELKRTDLIKLAGLSTNIIAKLSKDQYISLRSIEKICMSLNCTPNDIFTFVEKSNK</sequence>
<dbReference type="GO" id="GO:0003677">
    <property type="term" value="F:DNA binding"/>
    <property type="evidence" value="ECO:0007669"/>
    <property type="project" value="InterPro"/>
</dbReference>
<dbReference type="InterPro" id="IPR001387">
    <property type="entry name" value="Cro/C1-type_HTH"/>
</dbReference>
<evidence type="ECO:0000313" key="3">
    <source>
        <dbReference type="Proteomes" id="UP000249579"/>
    </source>
</evidence>
<accession>A0A328A6X3</accession>
<dbReference type="SUPFAM" id="SSF47413">
    <property type="entry name" value="lambda repressor-like DNA-binding domains"/>
    <property type="match status" value="1"/>
</dbReference>